<feature type="compositionally biased region" description="Low complexity" evidence="1">
    <location>
        <begin position="78"/>
        <end position="90"/>
    </location>
</feature>
<feature type="compositionally biased region" description="Low complexity" evidence="1">
    <location>
        <begin position="14"/>
        <end position="23"/>
    </location>
</feature>
<feature type="compositionally biased region" description="Basic and acidic residues" evidence="1">
    <location>
        <begin position="607"/>
        <end position="619"/>
    </location>
</feature>
<dbReference type="Proteomes" id="UP001271007">
    <property type="component" value="Unassembled WGS sequence"/>
</dbReference>
<feature type="domain" description="Myb-like" evidence="2">
    <location>
        <begin position="707"/>
        <end position="780"/>
    </location>
</feature>
<feature type="compositionally biased region" description="Polar residues" evidence="1">
    <location>
        <begin position="1"/>
        <end position="13"/>
    </location>
</feature>
<reference evidence="3" key="1">
    <citation type="submission" date="2023-04" db="EMBL/GenBank/DDBJ databases">
        <title>Black Yeasts Isolated from many extreme environments.</title>
        <authorList>
            <person name="Coleine C."/>
            <person name="Stajich J.E."/>
            <person name="Selbmann L."/>
        </authorList>
    </citation>
    <scope>NUCLEOTIDE SEQUENCE</scope>
    <source>
        <strain evidence="3">CCFEE 5312</strain>
    </source>
</reference>
<evidence type="ECO:0000313" key="4">
    <source>
        <dbReference type="Proteomes" id="UP001271007"/>
    </source>
</evidence>
<feature type="compositionally biased region" description="Low complexity" evidence="1">
    <location>
        <begin position="623"/>
        <end position="633"/>
    </location>
</feature>
<organism evidence="3 4">
    <name type="scientific">Extremus antarcticus</name>
    <dbReference type="NCBI Taxonomy" id="702011"/>
    <lineage>
        <taxon>Eukaryota</taxon>
        <taxon>Fungi</taxon>
        <taxon>Dikarya</taxon>
        <taxon>Ascomycota</taxon>
        <taxon>Pezizomycotina</taxon>
        <taxon>Dothideomycetes</taxon>
        <taxon>Dothideomycetidae</taxon>
        <taxon>Mycosphaerellales</taxon>
        <taxon>Extremaceae</taxon>
        <taxon>Extremus</taxon>
    </lineage>
</organism>
<evidence type="ECO:0000256" key="1">
    <source>
        <dbReference type="SAM" id="MobiDB-lite"/>
    </source>
</evidence>
<proteinExistence type="predicted"/>
<dbReference type="Gene3D" id="1.10.10.60">
    <property type="entry name" value="Homeodomain-like"/>
    <property type="match status" value="1"/>
</dbReference>
<dbReference type="InterPro" id="IPR001005">
    <property type="entry name" value="SANT/Myb"/>
</dbReference>
<feature type="compositionally biased region" description="Basic residues" evidence="1">
    <location>
        <begin position="40"/>
        <end position="51"/>
    </location>
</feature>
<evidence type="ECO:0000313" key="3">
    <source>
        <dbReference type="EMBL" id="KAK3050209.1"/>
    </source>
</evidence>
<feature type="region of interest" description="Disordered" evidence="1">
    <location>
        <begin position="411"/>
        <end position="434"/>
    </location>
</feature>
<keyword evidence="4" id="KW-1185">Reference proteome</keyword>
<name>A0AAJ0DH92_9PEZI</name>
<comment type="caution">
    <text evidence="3">The sequence shown here is derived from an EMBL/GenBank/DDBJ whole genome shotgun (WGS) entry which is preliminary data.</text>
</comment>
<dbReference type="AlphaFoldDB" id="A0AAJ0DH92"/>
<feature type="region of interest" description="Disordered" evidence="1">
    <location>
        <begin position="1"/>
        <end position="95"/>
    </location>
</feature>
<feature type="compositionally biased region" description="Acidic residues" evidence="1">
    <location>
        <begin position="57"/>
        <end position="77"/>
    </location>
</feature>
<dbReference type="EMBL" id="JAWDJX010000034">
    <property type="protein sequence ID" value="KAK3050209.1"/>
    <property type="molecule type" value="Genomic_DNA"/>
</dbReference>
<feature type="region of interest" description="Disordered" evidence="1">
    <location>
        <begin position="542"/>
        <end position="682"/>
    </location>
</feature>
<gene>
    <name evidence="3" type="ORF">LTR09_008598</name>
</gene>
<protein>
    <recommendedName>
        <fullName evidence="2">Myb-like domain-containing protein</fullName>
    </recommendedName>
</protein>
<feature type="region of interest" description="Disordered" evidence="1">
    <location>
        <begin position="475"/>
        <end position="508"/>
    </location>
</feature>
<dbReference type="PROSITE" id="PS50090">
    <property type="entry name" value="MYB_LIKE"/>
    <property type="match status" value="1"/>
</dbReference>
<feature type="compositionally biased region" description="Basic and acidic residues" evidence="1">
    <location>
        <begin position="411"/>
        <end position="420"/>
    </location>
</feature>
<accession>A0AAJ0DH92</accession>
<sequence length="819" mass="90492">MAKLSNASRQNQESGRSTRATRSTSREPFVQPSPQQKGRGAGKKGGRKGKGKANTAEDADVELPTVEEDVGIEEEPPQEATAAEPTPAAETYHERSASVLSGFSGTSAMTSFSQEQIGELDADIMVDILPILAAAADDLAKLLVPADPKTAPIIRKEVRHDGSRSSKRYHNRVKSLELHKRGFGETSYIQPSIALRALLGVQNVEDITQGPWRPDNVIYKINLSTMLRAVCVEVSGHEVNQNEYAALEDLDNSFGSAIAGPVFSEAAFQFCLSLLRQLAIVRLSVYRPDPSYNPRQHILQAFYQDGELAFRHQNSLHVLDLPREQATEYTNILQNVANELIELFDEHDSSEWDGTIGEIKAFYPWEKFVDQTVEYFLFRRAELDENIAAVGGLDHITASLTGEVERRAAEKEAQSKRESFARPNAIPRKSIPKSGIKAAHTMLRNLQKEKLQNSAAAAYEAPPTAAPVAQMTDPALTGEAPRTNNDLQQSHADEQNAPASEPNPPHSHFRAITSFQAHQQRETAKGKGPSLLDRQAGAERIGFNEPGSTQLTGYAAPPTFPYPDAPASGQQPYYTSPGRASNKRPHAAVESDEPDVFEPTQDGDFQTDDRDTAAADERRRRAPQPTRPQQPRQSYVASSALAPSGTAGPMHGSPRAAKVPRRNPGSSIPDPTLAADPDDYQPIRRDTDFEIAKIAARHNTVRATQMKPQKTRNPWSTEEDNALIDLIAAHGEDGISYSALKKFDDHRADREPVLWQRSPEDMRFKARNMKEVFLKGRQPLPPNFKFIVLDKKAMVKLEQLGIPYEQERIRGGNVVQIDE</sequence>
<evidence type="ECO:0000259" key="2">
    <source>
        <dbReference type="PROSITE" id="PS50090"/>
    </source>
</evidence>